<dbReference type="PANTHER" id="PTHR28013:SF7">
    <property type="entry name" value="PALI-DOMAIN-CONTAINING PROTEIN"/>
    <property type="match status" value="1"/>
</dbReference>
<dbReference type="Pfam" id="PF06687">
    <property type="entry name" value="SUR7"/>
    <property type="match status" value="1"/>
</dbReference>
<dbReference type="InterPro" id="IPR009571">
    <property type="entry name" value="SUR7/Rim9-like_fungi"/>
</dbReference>
<gene>
    <name evidence="2" type="ORF">BDY17DRAFT_303624</name>
</gene>
<dbReference type="PANTHER" id="PTHR28013">
    <property type="entry name" value="PROTEIN DCV1-RELATED"/>
    <property type="match status" value="1"/>
</dbReference>
<keyword evidence="1" id="KW-0812">Transmembrane</keyword>
<dbReference type="InterPro" id="IPR051380">
    <property type="entry name" value="pH-response_reg_palI/RIM9"/>
</dbReference>
<reference evidence="2" key="1">
    <citation type="journal article" date="2020" name="Stud. Mycol.">
        <title>101 Dothideomycetes genomes: a test case for predicting lifestyles and emergence of pathogens.</title>
        <authorList>
            <person name="Haridas S."/>
            <person name="Albert R."/>
            <person name="Binder M."/>
            <person name="Bloem J."/>
            <person name="Labutti K."/>
            <person name="Salamov A."/>
            <person name="Andreopoulos B."/>
            <person name="Baker S."/>
            <person name="Barry K."/>
            <person name="Bills G."/>
            <person name="Bluhm B."/>
            <person name="Cannon C."/>
            <person name="Castanera R."/>
            <person name="Culley D."/>
            <person name="Daum C."/>
            <person name="Ezra D."/>
            <person name="Gonzalez J."/>
            <person name="Henrissat B."/>
            <person name="Kuo A."/>
            <person name="Liang C."/>
            <person name="Lipzen A."/>
            <person name="Lutzoni F."/>
            <person name="Magnuson J."/>
            <person name="Mondo S."/>
            <person name="Nolan M."/>
            <person name="Ohm R."/>
            <person name="Pangilinan J."/>
            <person name="Park H.-J."/>
            <person name="Ramirez L."/>
            <person name="Alfaro M."/>
            <person name="Sun H."/>
            <person name="Tritt A."/>
            <person name="Yoshinaga Y."/>
            <person name="Zwiers L.-H."/>
            <person name="Turgeon B."/>
            <person name="Goodwin S."/>
            <person name="Spatafora J."/>
            <person name="Crous P."/>
            <person name="Grigoriev I."/>
        </authorList>
    </citation>
    <scope>NUCLEOTIDE SEQUENCE</scope>
    <source>
        <strain evidence="2">CBS 113389</strain>
    </source>
</reference>
<dbReference type="GO" id="GO:0035838">
    <property type="term" value="C:growing cell tip"/>
    <property type="evidence" value="ECO:0007669"/>
    <property type="project" value="TreeGrafter"/>
</dbReference>
<feature type="transmembrane region" description="Helical" evidence="1">
    <location>
        <begin position="177"/>
        <end position="201"/>
    </location>
</feature>
<name>A0A6A6PKX8_9PEZI</name>
<evidence type="ECO:0000313" key="3">
    <source>
        <dbReference type="Proteomes" id="UP000799767"/>
    </source>
</evidence>
<keyword evidence="1" id="KW-0472">Membrane</keyword>
<feature type="transmembrane region" description="Helical" evidence="1">
    <location>
        <begin position="134"/>
        <end position="157"/>
    </location>
</feature>
<dbReference type="OrthoDB" id="2354757at2759"/>
<evidence type="ECO:0000256" key="1">
    <source>
        <dbReference type="SAM" id="Phobius"/>
    </source>
</evidence>
<keyword evidence="1" id="KW-1133">Transmembrane helix</keyword>
<sequence length="228" mass="24734">MGFFHFIGVFLLFAASILLLITTISAPVVNDIALLRVHLNNGSTLNFGTFGYCVLNAAQPNDGNDWCSKVHIGYKPANIIASTAASQDFDEITGGTSDALTSTMVLHPIECGLAFIAFVISAFAGMFGSLFGALIALVAWILTLISLAIDFTVFGIVHHHVSDYSAGRERATFGDGIWCLAAAFVALFFGMFIVFFTCCAARREKRRGVASKQEVQPVQTRRKRFGMF</sequence>
<keyword evidence="3" id="KW-1185">Reference proteome</keyword>
<organism evidence="2 3">
    <name type="scientific">Neohortaea acidophila</name>
    <dbReference type="NCBI Taxonomy" id="245834"/>
    <lineage>
        <taxon>Eukaryota</taxon>
        <taxon>Fungi</taxon>
        <taxon>Dikarya</taxon>
        <taxon>Ascomycota</taxon>
        <taxon>Pezizomycotina</taxon>
        <taxon>Dothideomycetes</taxon>
        <taxon>Dothideomycetidae</taxon>
        <taxon>Mycosphaerellales</taxon>
        <taxon>Teratosphaeriaceae</taxon>
        <taxon>Neohortaea</taxon>
    </lineage>
</organism>
<dbReference type="Proteomes" id="UP000799767">
    <property type="component" value="Unassembled WGS sequence"/>
</dbReference>
<dbReference type="EMBL" id="MU001640">
    <property type="protein sequence ID" value="KAF2480314.1"/>
    <property type="molecule type" value="Genomic_DNA"/>
</dbReference>
<proteinExistence type="predicted"/>
<protein>
    <submittedName>
        <fullName evidence="2">Actin cortical patch SUR7/pH-response regulator pali</fullName>
    </submittedName>
</protein>
<dbReference type="AlphaFoldDB" id="A0A6A6PKX8"/>
<dbReference type="GO" id="GO:0032153">
    <property type="term" value="C:cell division site"/>
    <property type="evidence" value="ECO:0007669"/>
    <property type="project" value="TreeGrafter"/>
</dbReference>
<dbReference type="GO" id="GO:0005886">
    <property type="term" value="C:plasma membrane"/>
    <property type="evidence" value="ECO:0007669"/>
    <property type="project" value="InterPro"/>
</dbReference>
<feature type="transmembrane region" description="Helical" evidence="1">
    <location>
        <begin position="105"/>
        <end position="127"/>
    </location>
</feature>
<evidence type="ECO:0000313" key="2">
    <source>
        <dbReference type="EMBL" id="KAF2480314.1"/>
    </source>
</evidence>
<dbReference type="RefSeq" id="XP_033586884.1">
    <property type="nucleotide sequence ID" value="XM_033734607.1"/>
</dbReference>
<accession>A0A6A6PKX8</accession>
<dbReference type="GeneID" id="54475609"/>